<dbReference type="EMBL" id="AMZH03032011">
    <property type="protein sequence ID" value="RRT32445.1"/>
    <property type="molecule type" value="Genomic_DNA"/>
</dbReference>
<evidence type="ECO:0000313" key="2">
    <source>
        <dbReference type="EMBL" id="RRT32445.1"/>
    </source>
</evidence>
<dbReference type="AlphaFoldDB" id="A0A426WYS5"/>
<name>A0A426WYS5_ENSVE</name>
<reference evidence="2 3" key="1">
    <citation type="journal article" date="2014" name="Agronomy (Basel)">
        <title>A Draft Genome Sequence for Ensete ventricosum, the Drought-Tolerant Tree Against Hunger.</title>
        <authorList>
            <person name="Harrison J."/>
            <person name="Moore K.A."/>
            <person name="Paszkiewicz K."/>
            <person name="Jones T."/>
            <person name="Grant M."/>
            <person name="Ambacheew D."/>
            <person name="Muzemil S."/>
            <person name="Studholme D.J."/>
        </authorList>
    </citation>
    <scope>NUCLEOTIDE SEQUENCE [LARGE SCALE GENOMIC DNA]</scope>
</reference>
<organism evidence="2 3">
    <name type="scientific">Ensete ventricosum</name>
    <name type="common">Abyssinian banana</name>
    <name type="synonym">Musa ensete</name>
    <dbReference type="NCBI Taxonomy" id="4639"/>
    <lineage>
        <taxon>Eukaryota</taxon>
        <taxon>Viridiplantae</taxon>
        <taxon>Streptophyta</taxon>
        <taxon>Embryophyta</taxon>
        <taxon>Tracheophyta</taxon>
        <taxon>Spermatophyta</taxon>
        <taxon>Magnoliopsida</taxon>
        <taxon>Liliopsida</taxon>
        <taxon>Zingiberales</taxon>
        <taxon>Musaceae</taxon>
        <taxon>Ensete</taxon>
    </lineage>
</organism>
<accession>A0A426WYS5</accession>
<dbReference type="Proteomes" id="UP000287651">
    <property type="component" value="Unassembled WGS sequence"/>
</dbReference>
<sequence length="89" mass="9831">MNQRHGSESASAGVIKMAQCGANQSHNSRWRKDAEPFGRCQARQSTSSEITKKGIGPPTHVLGCSGGPRLEMPPFFAWWKYEIPSRDSL</sequence>
<proteinExistence type="predicted"/>
<evidence type="ECO:0000256" key="1">
    <source>
        <dbReference type="SAM" id="MobiDB-lite"/>
    </source>
</evidence>
<feature type="region of interest" description="Disordered" evidence="1">
    <location>
        <begin position="22"/>
        <end position="60"/>
    </location>
</feature>
<comment type="caution">
    <text evidence="2">The sequence shown here is derived from an EMBL/GenBank/DDBJ whole genome shotgun (WGS) entry which is preliminary data.</text>
</comment>
<gene>
    <name evidence="2" type="ORF">B296_00057151</name>
</gene>
<protein>
    <submittedName>
        <fullName evidence="2">Uncharacterized protein</fullName>
    </submittedName>
</protein>
<evidence type="ECO:0000313" key="3">
    <source>
        <dbReference type="Proteomes" id="UP000287651"/>
    </source>
</evidence>